<evidence type="ECO:0000256" key="1">
    <source>
        <dbReference type="SAM" id="SignalP"/>
    </source>
</evidence>
<reference evidence="4" key="2">
    <citation type="submission" date="2015-10" db="EMBL/GenBank/DDBJ databases">
        <title>Improved Draft Genome Sequence of Clostridium pasteurianum Strain ATCC 6013 (DSM 525) Using a Hybrid Next-Generation Sequencing Approach.</title>
        <authorList>
            <person name="Pyne M.E."/>
            <person name="Utturkar S.M."/>
            <person name="Brown S.D."/>
            <person name="Moo-Young M."/>
            <person name="Chung D.A."/>
            <person name="Chou P.C."/>
        </authorList>
    </citation>
    <scope>NUCLEOTIDE SEQUENCE</scope>
    <source>
        <strain evidence="4">ATCC 6013</strain>
    </source>
</reference>
<dbReference type="PROSITE" id="PS51677">
    <property type="entry name" value="NODB"/>
    <property type="match status" value="1"/>
</dbReference>
<dbReference type="GO" id="GO:0016020">
    <property type="term" value="C:membrane"/>
    <property type="evidence" value="ECO:0007669"/>
    <property type="project" value="TreeGrafter"/>
</dbReference>
<dbReference type="eggNOG" id="COG0726">
    <property type="taxonomic scope" value="Bacteria"/>
</dbReference>
<evidence type="ECO:0000313" key="3">
    <source>
        <dbReference type="EMBL" id="AJA51779.1"/>
    </source>
</evidence>
<feature type="signal peptide" evidence="1">
    <location>
        <begin position="1"/>
        <end position="24"/>
    </location>
</feature>
<dbReference type="GO" id="GO:0016810">
    <property type="term" value="F:hydrolase activity, acting on carbon-nitrogen (but not peptide) bonds"/>
    <property type="evidence" value="ECO:0007669"/>
    <property type="project" value="InterPro"/>
</dbReference>
<dbReference type="SUPFAM" id="SSF88713">
    <property type="entry name" value="Glycoside hydrolase/deacetylase"/>
    <property type="match status" value="1"/>
</dbReference>
<dbReference type="InterPro" id="IPR014235">
    <property type="entry name" value="Spore_PdaA"/>
</dbReference>
<gene>
    <name evidence="3" type="ORF">CLPA_c17210</name>
    <name evidence="4" type="ORF">CP6013_01460</name>
</gene>
<dbReference type="PANTHER" id="PTHR10587:SF78">
    <property type="entry name" value="PEPTIDOGLYCAN-N-ACETYLMURAMIC ACID DEACETYLASE PDAA"/>
    <property type="match status" value="1"/>
</dbReference>
<evidence type="ECO:0000313" key="4">
    <source>
        <dbReference type="EMBL" id="KRU12213.1"/>
    </source>
</evidence>
<dbReference type="Gene3D" id="3.20.20.370">
    <property type="entry name" value="Glycoside hydrolase/deacetylase"/>
    <property type="match status" value="1"/>
</dbReference>
<dbReference type="RefSeq" id="WP_003443735.1">
    <property type="nucleotide sequence ID" value="NZ_ANZB01000004.1"/>
</dbReference>
<feature type="domain" description="NodB homology" evidence="2">
    <location>
        <begin position="87"/>
        <end position="269"/>
    </location>
</feature>
<keyword evidence="6" id="KW-1185">Reference proteome</keyword>
<reference evidence="3 6" key="1">
    <citation type="journal article" date="2015" name="Genome Announc.">
        <title>Complete Genome Sequence of the Nitrogen-Fixing and Solvent-Producing Clostridium pasteurianum DSM 525.</title>
        <authorList>
            <person name="Poehlein A."/>
            <person name="Grosse-Honebrink A."/>
            <person name="Zhang Y."/>
            <person name="Minton N.P."/>
            <person name="Daniel R."/>
        </authorList>
    </citation>
    <scope>NUCLEOTIDE SEQUENCE [LARGE SCALE GENOMIC DNA]</scope>
    <source>
        <strain evidence="3">DSM 525</strain>
        <strain evidence="6">DSM 525 / ATCC 6013</strain>
    </source>
</reference>
<sequence>MKKLFIISTLIIALCATFCNNVSAVDIVKNNGIDKIFSAKKFSDNLSTKENSWYFVPEPDGKTPRTDCSLDILKKYRAYYVGDVNHKYIYLTFDEGYENGYTAKILDILKVNNVKAAFFVTVPYINSNKELVKRMADEGNLVCNHSNTHPSMATITDEEKFKWELTSTEEAYKEATGYDMNKFFRPPMGRYSELSLSYTSKFGYKTIFWSLAYKDWLKDNQPNPENAKKLILKRSHPGGIYLLHAVSKTNTEILDSLIKEWKSQGYEFKSLNDLP</sequence>
<dbReference type="GO" id="GO:0005975">
    <property type="term" value="P:carbohydrate metabolic process"/>
    <property type="evidence" value="ECO:0007669"/>
    <property type="project" value="InterPro"/>
</dbReference>
<dbReference type="KEGG" id="cpat:CLPA_c17210"/>
<dbReference type="GeneID" id="93073883"/>
<dbReference type="KEGG" id="cpae:CPAST_c17210"/>
<dbReference type="EMBL" id="CP009268">
    <property type="protein sequence ID" value="AJA51779.1"/>
    <property type="molecule type" value="Genomic_DNA"/>
</dbReference>
<protein>
    <submittedName>
        <fullName evidence="4">Delta-lactam-biosynthetic de-N-acetylase</fullName>
    </submittedName>
    <submittedName>
        <fullName evidence="3">Polysaccharide deacetylase family protein</fullName>
    </submittedName>
</protein>
<dbReference type="PANTHER" id="PTHR10587">
    <property type="entry name" value="GLYCOSYL TRANSFERASE-RELATED"/>
    <property type="match status" value="1"/>
</dbReference>
<dbReference type="PATRIC" id="fig|1262449.3.peg.1556"/>
<reference evidence="4 5" key="3">
    <citation type="journal article" name="Genome Announc.">
        <title>Improved Draft Genome Sequence of Clostridium pasteurianum Strain ATCC 6013 (DSM 525) Using a Hybrid Next-Generation Sequencing Approach.</title>
        <authorList>
            <person name="Pyne M.E."/>
            <person name="Utturkar S."/>
            <person name="Brown S.D."/>
            <person name="Moo-Young M."/>
            <person name="Chung D.A."/>
            <person name="Chou C.P."/>
        </authorList>
    </citation>
    <scope>NUCLEOTIDE SEQUENCE [LARGE SCALE GENOMIC DNA]</scope>
    <source>
        <strain evidence="4 5">ATCC 6013</strain>
    </source>
</reference>
<dbReference type="InterPro" id="IPR002509">
    <property type="entry name" value="NODB_dom"/>
</dbReference>
<dbReference type="Proteomes" id="UP000030905">
    <property type="component" value="Chromosome"/>
</dbReference>
<dbReference type="Pfam" id="PF01522">
    <property type="entry name" value="Polysacc_deac_1"/>
    <property type="match status" value="1"/>
</dbReference>
<keyword evidence="1" id="KW-0732">Signal</keyword>
<dbReference type="InterPro" id="IPR011330">
    <property type="entry name" value="Glyco_hydro/deAcase_b/a-brl"/>
</dbReference>
<name>A0A0H3J1L9_CLOPA</name>
<evidence type="ECO:0000313" key="5">
    <source>
        <dbReference type="Proteomes" id="UP000028042"/>
    </source>
</evidence>
<evidence type="ECO:0000313" key="6">
    <source>
        <dbReference type="Proteomes" id="UP000030905"/>
    </source>
</evidence>
<evidence type="ECO:0000259" key="2">
    <source>
        <dbReference type="PROSITE" id="PS51677"/>
    </source>
</evidence>
<dbReference type="NCBIfam" id="TIGR02884">
    <property type="entry name" value="spore_pdaA"/>
    <property type="match status" value="1"/>
</dbReference>
<dbReference type="InterPro" id="IPR050248">
    <property type="entry name" value="Polysacc_deacetylase_ArnD"/>
</dbReference>
<accession>A0A0H3J1L9</accession>
<dbReference type="AlphaFoldDB" id="A0A0H3J1L9"/>
<feature type="chain" id="PRO_5033225698" evidence="1">
    <location>
        <begin position="25"/>
        <end position="275"/>
    </location>
</feature>
<organism evidence="3 6">
    <name type="scientific">Clostridium pasteurianum DSM 525 = ATCC 6013</name>
    <dbReference type="NCBI Taxonomy" id="1262449"/>
    <lineage>
        <taxon>Bacteria</taxon>
        <taxon>Bacillati</taxon>
        <taxon>Bacillota</taxon>
        <taxon>Clostridia</taxon>
        <taxon>Eubacteriales</taxon>
        <taxon>Clostridiaceae</taxon>
        <taxon>Clostridium</taxon>
    </lineage>
</organism>
<proteinExistence type="predicted"/>
<dbReference type="CDD" id="cd10948">
    <property type="entry name" value="CE4_BsPdaA_like"/>
    <property type="match status" value="1"/>
</dbReference>
<dbReference type="EMBL" id="JPGY02000001">
    <property type="protein sequence ID" value="KRU12213.1"/>
    <property type="molecule type" value="Genomic_DNA"/>
</dbReference>
<dbReference type="Proteomes" id="UP000028042">
    <property type="component" value="Unassembled WGS sequence"/>
</dbReference>